<name>A0A0B4CSS8_9FLAO</name>
<evidence type="ECO:0000313" key="2">
    <source>
        <dbReference type="Proteomes" id="UP000031167"/>
    </source>
</evidence>
<evidence type="ECO:0000313" key="1">
    <source>
        <dbReference type="EMBL" id="KIC64254.1"/>
    </source>
</evidence>
<sequence>MEKIIIASLFLMISCKDKTEAKKNLPCNGVYIHHSKESNEAEKWLKNSIESYFKTDLGNLDDAMRRITTKDYYQYKTDAMNVDLGVDGSLTEKQFQEKWKGKFDSENAGIGVGFLITGQDWGDIKVSMCELTFQNGREFMFNVILKDEELKEHYAIRVKVIKEKENYFIADVIQEIPKN</sequence>
<gene>
    <name evidence="1" type="ORF">RM51_05960</name>
</gene>
<comment type="caution">
    <text evidence="1">The sequence shown here is derived from an EMBL/GenBank/DDBJ whole genome shotgun (WGS) entry which is preliminary data.</text>
</comment>
<dbReference type="Proteomes" id="UP000031167">
    <property type="component" value="Unassembled WGS sequence"/>
</dbReference>
<protein>
    <recommendedName>
        <fullName evidence="3">DUF3828 domain-containing protein</fullName>
    </recommendedName>
</protein>
<dbReference type="RefSeq" id="WP_039366114.1">
    <property type="nucleotide sequence ID" value="NZ_JWTA01000004.1"/>
</dbReference>
<reference evidence="1 2" key="1">
    <citation type="submission" date="2014-12" db="EMBL/GenBank/DDBJ databases">
        <title>Genome sequencing of Chryseobacterium taiwanense TPW19.</title>
        <authorList>
            <person name="Tan P.W."/>
            <person name="Chan K.-G."/>
        </authorList>
    </citation>
    <scope>NUCLEOTIDE SEQUENCE [LARGE SCALE GENOMIC DNA]</scope>
    <source>
        <strain evidence="1 2">TPW19</strain>
    </source>
</reference>
<dbReference type="EMBL" id="JWTA01000004">
    <property type="protein sequence ID" value="KIC64254.1"/>
    <property type="molecule type" value="Genomic_DNA"/>
</dbReference>
<keyword evidence="2" id="KW-1185">Reference proteome</keyword>
<proteinExistence type="predicted"/>
<dbReference type="AlphaFoldDB" id="A0A0B4CSS8"/>
<dbReference type="PROSITE" id="PS51257">
    <property type="entry name" value="PROKAR_LIPOPROTEIN"/>
    <property type="match status" value="1"/>
</dbReference>
<accession>A0A0B4CSS8</accession>
<dbReference type="OrthoDB" id="763376at2"/>
<dbReference type="STRING" id="363331.RM51_05960"/>
<organism evidence="1 2">
    <name type="scientific">Chryseobacterium taiwanense</name>
    <dbReference type="NCBI Taxonomy" id="363331"/>
    <lineage>
        <taxon>Bacteria</taxon>
        <taxon>Pseudomonadati</taxon>
        <taxon>Bacteroidota</taxon>
        <taxon>Flavobacteriia</taxon>
        <taxon>Flavobacteriales</taxon>
        <taxon>Weeksellaceae</taxon>
        <taxon>Chryseobacterium group</taxon>
        <taxon>Chryseobacterium</taxon>
    </lineage>
</organism>
<evidence type="ECO:0008006" key="3">
    <source>
        <dbReference type="Google" id="ProtNLM"/>
    </source>
</evidence>